<reference evidence="2 3" key="1">
    <citation type="journal article" date="2019" name="Sci. Rep.">
        <title>Orb-weaving spider Araneus ventricosus genome elucidates the spidroin gene catalogue.</title>
        <authorList>
            <person name="Kono N."/>
            <person name="Nakamura H."/>
            <person name="Ohtoshi R."/>
            <person name="Moran D.A.P."/>
            <person name="Shinohara A."/>
            <person name="Yoshida Y."/>
            <person name="Fujiwara M."/>
            <person name="Mori M."/>
            <person name="Tomita M."/>
            <person name="Arakawa K."/>
        </authorList>
    </citation>
    <scope>NUCLEOTIDE SEQUENCE [LARGE SCALE GENOMIC DNA]</scope>
</reference>
<dbReference type="EMBL" id="BGPR01006168">
    <property type="protein sequence ID" value="GBN16585.1"/>
    <property type="molecule type" value="Genomic_DNA"/>
</dbReference>
<comment type="caution">
    <text evidence="2">The sequence shown here is derived from an EMBL/GenBank/DDBJ whole genome shotgun (WGS) entry which is preliminary data.</text>
</comment>
<proteinExistence type="predicted"/>
<dbReference type="Proteomes" id="UP000499080">
    <property type="component" value="Unassembled WGS sequence"/>
</dbReference>
<evidence type="ECO:0000313" key="2">
    <source>
        <dbReference type="EMBL" id="GBN16585.1"/>
    </source>
</evidence>
<gene>
    <name evidence="2" type="ORF">AVEN_9528_1</name>
</gene>
<dbReference type="AlphaFoldDB" id="A0A4Y2LP38"/>
<feature type="region of interest" description="Disordered" evidence="1">
    <location>
        <begin position="34"/>
        <end position="58"/>
    </location>
</feature>
<organism evidence="2 3">
    <name type="scientific">Araneus ventricosus</name>
    <name type="common">Orbweaver spider</name>
    <name type="synonym">Epeira ventricosa</name>
    <dbReference type="NCBI Taxonomy" id="182803"/>
    <lineage>
        <taxon>Eukaryota</taxon>
        <taxon>Metazoa</taxon>
        <taxon>Ecdysozoa</taxon>
        <taxon>Arthropoda</taxon>
        <taxon>Chelicerata</taxon>
        <taxon>Arachnida</taxon>
        <taxon>Araneae</taxon>
        <taxon>Araneomorphae</taxon>
        <taxon>Entelegynae</taxon>
        <taxon>Araneoidea</taxon>
        <taxon>Araneidae</taxon>
        <taxon>Araneus</taxon>
    </lineage>
</organism>
<evidence type="ECO:0000256" key="1">
    <source>
        <dbReference type="SAM" id="MobiDB-lite"/>
    </source>
</evidence>
<accession>A0A4Y2LP38</accession>
<keyword evidence="3" id="KW-1185">Reference proteome</keyword>
<protein>
    <submittedName>
        <fullName evidence="2">Uncharacterized protein</fullName>
    </submittedName>
</protein>
<feature type="non-terminal residue" evidence="2">
    <location>
        <position position="58"/>
    </location>
</feature>
<sequence length="58" mass="6161">MLCSGILGQMKTGLHDNLETEGRVLIATISHGPTLPEGGTFRHRSGITQPTPLLRPPG</sequence>
<evidence type="ECO:0000313" key="3">
    <source>
        <dbReference type="Proteomes" id="UP000499080"/>
    </source>
</evidence>
<name>A0A4Y2LP38_ARAVE</name>